<keyword evidence="3" id="KW-1185">Reference proteome</keyword>
<dbReference type="PANTHER" id="PTHR46829:SF1">
    <property type="entry name" value="STERILE ALPHA MOTIF DOMAIN-CONTAINING PROTEIN 15"/>
    <property type="match status" value="1"/>
</dbReference>
<protein>
    <submittedName>
        <fullName evidence="2">Sterile alpha motif domain-containing protein 15</fullName>
    </submittedName>
</protein>
<dbReference type="OrthoDB" id="6537801at2759"/>
<dbReference type="InterPro" id="IPR013761">
    <property type="entry name" value="SAM/pointed_sf"/>
</dbReference>
<evidence type="ECO:0000313" key="2">
    <source>
        <dbReference type="EMBL" id="GBL90258.1"/>
    </source>
</evidence>
<gene>
    <name evidence="2" type="primary">SAMD15</name>
    <name evidence="2" type="ORF">AVEN_130366_1</name>
</gene>
<reference evidence="2 3" key="1">
    <citation type="journal article" date="2019" name="Sci. Rep.">
        <title>Orb-weaving spider Araneus ventricosus genome elucidates the spidroin gene catalogue.</title>
        <authorList>
            <person name="Kono N."/>
            <person name="Nakamura H."/>
            <person name="Ohtoshi R."/>
            <person name="Moran D.A.P."/>
            <person name="Shinohara A."/>
            <person name="Yoshida Y."/>
            <person name="Fujiwara M."/>
            <person name="Mori M."/>
            <person name="Tomita M."/>
            <person name="Arakawa K."/>
        </authorList>
    </citation>
    <scope>NUCLEOTIDE SEQUENCE [LARGE SCALE GENOMIC DNA]</scope>
</reference>
<sequence>MSSDSTDYPDLELPPSTFWTAKEVASWIADLGFPHYKDCFETNFITGRKLVLLEAKHFPSMGITNFEDIKCFTAAIRKLLGTKPIGYFRNKSFTPREPWALFLEAHSRTGEKIQKLTYPEYLKMNGLKHGDP</sequence>
<dbReference type="Proteomes" id="UP000499080">
    <property type="component" value="Unassembled WGS sequence"/>
</dbReference>
<organism evidence="2 3">
    <name type="scientific">Araneus ventricosus</name>
    <name type="common">Orbweaver spider</name>
    <name type="synonym">Epeira ventricosa</name>
    <dbReference type="NCBI Taxonomy" id="182803"/>
    <lineage>
        <taxon>Eukaryota</taxon>
        <taxon>Metazoa</taxon>
        <taxon>Ecdysozoa</taxon>
        <taxon>Arthropoda</taxon>
        <taxon>Chelicerata</taxon>
        <taxon>Arachnida</taxon>
        <taxon>Araneae</taxon>
        <taxon>Araneomorphae</taxon>
        <taxon>Entelegynae</taxon>
        <taxon>Araneoidea</taxon>
        <taxon>Araneidae</taxon>
        <taxon>Araneus</taxon>
    </lineage>
</organism>
<accession>A0A4Y2BDY1</accession>
<comment type="caution">
    <text evidence="2">The sequence shown here is derived from an EMBL/GenBank/DDBJ whole genome shotgun (WGS) entry which is preliminary data.</text>
</comment>
<dbReference type="PANTHER" id="PTHR46829">
    <property type="entry name" value="STERILE ALPHA MOTIF DOMAIN-CONTAINING PROTEIN 15"/>
    <property type="match status" value="1"/>
</dbReference>
<dbReference type="Gene3D" id="1.10.150.50">
    <property type="entry name" value="Transcription Factor, Ets-1"/>
    <property type="match status" value="1"/>
</dbReference>
<evidence type="ECO:0000313" key="3">
    <source>
        <dbReference type="Proteomes" id="UP000499080"/>
    </source>
</evidence>
<proteinExistence type="predicted"/>
<dbReference type="EMBL" id="BGPR01000070">
    <property type="protein sequence ID" value="GBL90258.1"/>
    <property type="molecule type" value="Genomic_DNA"/>
</dbReference>
<evidence type="ECO:0000259" key="1">
    <source>
        <dbReference type="PROSITE" id="PS50105"/>
    </source>
</evidence>
<dbReference type="PROSITE" id="PS50105">
    <property type="entry name" value="SAM_DOMAIN"/>
    <property type="match status" value="1"/>
</dbReference>
<dbReference type="AlphaFoldDB" id="A0A4Y2BDY1"/>
<feature type="domain" description="SAM" evidence="1">
    <location>
        <begin position="19"/>
        <end position="82"/>
    </location>
</feature>
<dbReference type="SMART" id="SM00454">
    <property type="entry name" value="SAM"/>
    <property type="match status" value="1"/>
</dbReference>
<dbReference type="SUPFAM" id="SSF47769">
    <property type="entry name" value="SAM/Pointed domain"/>
    <property type="match status" value="1"/>
</dbReference>
<name>A0A4Y2BDY1_ARAVE</name>
<dbReference type="InterPro" id="IPR001660">
    <property type="entry name" value="SAM"/>
</dbReference>
<dbReference type="Pfam" id="PF00536">
    <property type="entry name" value="SAM_1"/>
    <property type="match status" value="1"/>
</dbReference>